<feature type="short sequence motif" description="DGA/G" evidence="6">
    <location>
        <begin position="206"/>
        <end position="208"/>
    </location>
</feature>
<dbReference type="PANTHER" id="PTHR14226:SF29">
    <property type="entry name" value="NEUROPATHY TARGET ESTERASE SWS"/>
    <property type="match status" value="1"/>
</dbReference>
<evidence type="ECO:0000256" key="6">
    <source>
        <dbReference type="PROSITE-ProRule" id="PRU01161"/>
    </source>
</evidence>
<dbReference type="Pfam" id="PF01103">
    <property type="entry name" value="Omp85"/>
    <property type="match status" value="1"/>
</dbReference>
<proteinExistence type="predicted"/>
<feature type="domain" description="PNPLA" evidence="8">
    <location>
        <begin position="26"/>
        <end position="219"/>
    </location>
</feature>
<evidence type="ECO:0000313" key="10">
    <source>
        <dbReference type="Proteomes" id="UP000063953"/>
    </source>
</evidence>
<evidence type="ECO:0000256" key="2">
    <source>
        <dbReference type="ARBA" id="ARBA00022801"/>
    </source>
</evidence>
<dbReference type="Proteomes" id="UP000063953">
    <property type="component" value="Chromosome"/>
</dbReference>
<keyword evidence="7" id="KW-0732">Signal</keyword>
<dbReference type="EMBL" id="CP012365">
    <property type="protein sequence ID" value="AKX59374.1"/>
    <property type="molecule type" value="Genomic_DNA"/>
</dbReference>
<name>A0A0K1XDP1_9GAMM</name>
<dbReference type="AlphaFoldDB" id="A0A0K1XDP1"/>
<dbReference type="Gene3D" id="2.40.160.50">
    <property type="entry name" value="membrane protein fhac: a member of the omp85/tpsb transporter family"/>
    <property type="match status" value="1"/>
</dbReference>
<accession>A0A0K1XDP1</accession>
<dbReference type="Gene3D" id="3.40.1090.10">
    <property type="entry name" value="Cytosolic phospholipase A2 catalytic domain"/>
    <property type="match status" value="2"/>
</dbReference>
<dbReference type="Gene3D" id="3.10.20.310">
    <property type="entry name" value="membrane protein fhac"/>
    <property type="match status" value="1"/>
</dbReference>
<comment type="subcellular location">
    <subcellularLocation>
        <location evidence="1">Membrane</location>
    </subcellularLocation>
</comment>
<feature type="signal peptide" evidence="7">
    <location>
        <begin position="1"/>
        <end position="20"/>
    </location>
</feature>
<dbReference type="InterPro" id="IPR002641">
    <property type="entry name" value="PNPLA_dom"/>
</dbReference>
<gene>
    <name evidence="9" type="ORF">AKN88_05070</name>
</gene>
<feature type="chain" id="PRO_5005472084" description="PNPLA domain-containing protein" evidence="7">
    <location>
        <begin position="21"/>
        <end position="725"/>
    </location>
</feature>
<feature type="active site" description="Proton acceptor" evidence="6">
    <location>
        <position position="206"/>
    </location>
</feature>
<evidence type="ECO:0000256" key="3">
    <source>
        <dbReference type="ARBA" id="ARBA00022963"/>
    </source>
</evidence>
<dbReference type="GO" id="GO:0016787">
    <property type="term" value="F:hydrolase activity"/>
    <property type="evidence" value="ECO:0007669"/>
    <property type="project" value="UniProtKB-UniRule"/>
</dbReference>
<dbReference type="SUPFAM" id="SSF52151">
    <property type="entry name" value="FabD/lysophospholipase-like"/>
    <property type="match status" value="1"/>
</dbReference>
<dbReference type="STRING" id="1697053.AKN87_07055"/>
<organism evidence="9 10">
    <name type="scientific">Thiopseudomonas alkaliphila</name>
    <dbReference type="NCBI Taxonomy" id="1697053"/>
    <lineage>
        <taxon>Bacteria</taxon>
        <taxon>Pseudomonadati</taxon>
        <taxon>Pseudomonadota</taxon>
        <taxon>Gammaproteobacteria</taxon>
        <taxon>Pseudomonadales</taxon>
        <taxon>Pseudomonadaceae</taxon>
        <taxon>Thiopseudomonas</taxon>
    </lineage>
</organism>
<comment type="caution">
    <text evidence="6">Lacks conserved residue(s) required for the propagation of feature annotation.</text>
</comment>
<dbReference type="InterPro" id="IPR016035">
    <property type="entry name" value="Acyl_Trfase/lysoPLipase"/>
</dbReference>
<dbReference type="PATRIC" id="fig|1698449.3.peg.1015"/>
<dbReference type="PANTHER" id="PTHR14226">
    <property type="entry name" value="NEUROPATHY TARGET ESTERASE/SWISS CHEESE D.MELANOGASTER"/>
    <property type="match status" value="1"/>
</dbReference>
<evidence type="ECO:0000256" key="7">
    <source>
        <dbReference type="SAM" id="SignalP"/>
    </source>
</evidence>
<dbReference type="InterPro" id="IPR010827">
    <property type="entry name" value="BamA/TamA_POTRA"/>
</dbReference>
<keyword evidence="4 6" id="KW-0443">Lipid metabolism</keyword>
<evidence type="ECO:0000259" key="8">
    <source>
        <dbReference type="PROSITE" id="PS51635"/>
    </source>
</evidence>
<feature type="short sequence motif" description="GXSXG" evidence="6">
    <location>
        <begin position="57"/>
        <end position="61"/>
    </location>
</feature>
<keyword evidence="2 6" id="KW-0378">Hydrolase</keyword>
<dbReference type="RefSeq" id="WP_053100552.1">
    <property type="nucleotide sequence ID" value="NZ_CP012365.1"/>
</dbReference>
<feature type="active site" description="Nucleophile" evidence="6">
    <location>
        <position position="59"/>
    </location>
</feature>
<reference evidence="9 10" key="1">
    <citation type="journal article" date="2015" name="Genome Announc.">
        <title>Genome Sequences of Oblitimonas alkaliphila gen. nov. sp. nov. (Proposed), a Novel Bacterium of the Pseudomonadaceae Family.</title>
        <authorList>
            <person name="Lauer A.C."/>
            <person name="Nicholson A.C."/>
            <person name="Humrighouse B.W."/>
            <person name="Emery B."/>
            <person name="Drobish A."/>
            <person name="Juieng P."/>
            <person name="Loparev V."/>
            <person name="McQuiston J.R."/>
        </authorList>
    </citation>
    <scope>NUCLEOTIDE SEQUENCE [LARGE SCALE GENOMIC DNA]</scope>
    <source>
        <strain evidence="9 10">E5571</strain>
    </source>
</reference>
<dbReference type="GO" id="GO:0016042">
    <property type="term" value="P:lipid catabolic process"/>
    <property type="evidence" value="ECO:0007669"/>
    <property type="project" value="UniProtKB-UniRule"/>
</dbReference>
<protein>
    <recommendedName>
        <fullName evidence="8">PNPLA domain-containing protein</fullName>
    </recommendedName>
</protein>
<dbReference type="InterPro" id="IPR050301">
    <property type="entry name" value="NTE"/>
</dbReference>
<dbReference type="GO" id="GO:0019867">
    <property type="term" value="C:outer membrane"/>
    <property type="evidence" value="ECO:0007669"/>
    <property type="project" value="InterPro"/>
</dbReference>
<evidence type="ECO:0000256" key="5">
    <source>
        <dbReference type="ARBA" id="ARBA00023136"/>
    </source>
</evidence>
<keyword evidence="10" id="KW-1185">Reference proteome</keyword>
<sequence length="725" mass="80788">MFFLLGLTLLLSLSPGQVVAKERVGLVLSGGAARGLAHIGVIRALEEQGVEISAIAGTSMGAVVGSLYASGYSTEQLEQLATELDWREALSDTPDRRLKPYRRKQDDRDFLVKQKISFKDDGSLGLPIGVLQGQNLNLLLEKLLAKHSAVEHFDQLPIPFRAVAADIATGEAVVFSEGHLPLAVRASMSIPAILSPVEWQGRLLVDGGIANNIPVDIARQMNVDRVIVVDIGSPLQTKEQLETVVNVLNQSVALLTRRNSEAQLATLQANDFLIQPEMSAFSITDFAKAAQMIEQGYQATMQMQPQLAVVASHRSQQWLADKPSRPLHITRITIENSSKVSDAVIRSYIRQAVNEPLDIEQLSKDLNTLYGLEYFEQVQYRLEHQAKGQAQLVIHAEHKRTGTDYLRLGLNLSDDLRGDSTFNLGASFRINGVNRLGAEWLTRLQLGAEQELYSEFYQPLDTGSRYFVSPWQQWNLRNIKQMQGKHTLAEYRLDRFRYGIDVGRQISNNGEIRLGLGSGWGDADVRVGSPDLPEYSFKEGYYQLSYAFDTLDNVDFPRVGEELQLNFRQHSASLGSDQSYRQWDIVLNKPLTLGANTWVIGGRYARTLDSNELINASYQIGGAQNLSGYQRNALAGQNVSLGRLIYYRRLTRENILPFSFPVYAGASIERGRAWDSAKNSHYDSGYINALSLFLTVDSPLGPVNFSYGLNTEHQNAFYLNLGHSF</sequence>
<dbReference type="PROSITE" id="PS51635">
    <property type="entry name" value="PNPLA"/>
    <property type="match status" value="1"/>
</dbReference>
<dbReference type="CDD" id="cd07205">
    <property type="entry name" value="Pat_PNPLA6_PNPLA7_NTE1_like"/>
    <property type="match status" value="1"/>
</dbReference>
<evidence type="ECO:0000313" key="9">
    <source>
        <dbReference type="EMBL" id="AKX59374.1"/>
    </source>
</evidence>
<dbReference type="InterPro" id="IPR000184">
    <property type="entry name" value="Bac_surfAg_D15"/>
</dbReference>
<keyword evidence="3 6" id="KW-0442">Lipid degradation</keyword>
<keyword evidence="5" id="KW-0472">Membrane</keyword>
<evidence type="ECO:0000256" key="4">
    <source>
        <dbReference type="ARBA" id="ARBA00023098"/>
    </source>
</evidence>
<evidence type="ECO:0000256" key="1">
    <source>
        <dbReference type="ARBA" id="ARBA00004370"/>
    </source>
</evidence>
<dbReference type="Pfam" id="PF01734">
    <property type="entry name" value="Patatin"/>
    <property type="match status" value="1"/>
</dbReference>
<dbReference type="Pfam" id="PF07244">
    <property type="entry name" value="POTRA"/>
    <property type="match status" value="1"/>
</dbReference>